<dbReference type="Proteomes" id="UP000255505">
    <property type="component" value="Plasmid III"/>
</dbReference>
<organism evidence="1 2">
    <name type="scientific">Cupriavidus taiwanensis</name>
    <dbReference type="NCBI Taxonomy" id="164546"/>
    <lineage>
        <taxon>Bacteria</taxon>
        <taxon>Pseudomonadati</taxon>
        <taxon>Pseudomonadota</taxon>
        <taxon>Betaproteobacteria</taxon>
        <taxon>Burkholderiales</taxon>
        <taxon>Burkholderiaceae</taxon>
        <taxon>Cupriavidus</taxon>
    </lineage>
</organism>
<proteinExistence type="predicted"/>
<gene>
    <name evidence="1" type="ORF">CT19425_P30052</name>
</gene>
<reference evidence="1 2" key="1">
    <citation type="submission" date="2018-01" db="EMBL/GenBank/DDBJ databases">
        <authorList>
            <person name="Gaut B.S."/>
            <person name="Morton B.R."/>
            <person name="Clegg M.T."/>
            <person name="Duvall M.R."/>
        </authorList>
    </citation>
    <scope>NUCLEOTIDE SEQUENCE [LARGE SCALE GENOMIC DNA]</scope>
    <source>
        <strain evidence="1">Cupriavidus taiwanensis LMG 19425</strain>
        <plasmid evidence="2">Plasmid iii</plasmid>
    </source>
</reference>
<name>A0A375IR87_9BURK</name>
<evidence type="ECO:0008006" key="3">
    <source>
        <dbReference type="Google" id="ProtNLM"/>
    </source>
</evidence>
<sequence length="100" mass="11169">MNTKEKLMSNETAHDLLSRSLPPGVESVAREDGAMIVRFGDGTEATVMRSFLAWTGDASFELWLPRDERTGMAEMMPKLSRHEVLDCLSQIAAEVARRQS</sequence>
<keyword evidence="1" id="KW-0614">Plasmid</keyword>
<accession>A0A375IR87</accession>
<geneLocation type="plasmid" evidence="1">
    <name>III</name>
</geneLocation>
<dbReference type="AlphaFoldDB" id="A0A375IR87"/>
<dbReference type="EMBL" id="LT991978">
    <property type="protein sequence ID" value="SPK77203.1"/>
    <property type="molecule type" value="Genomic_DNA"/>
</dbReference>
<evidence type="ECO:0000313" key="2">
    <source>
        <dbReference type="Proteomes" id="UP000255505"/>
    </source>
</evidence>
<evidence type="ECO:0000313" key="1">
    <source>
        <dbReference type="EMBL" id="SPK77203.1"/>
    </source>
</evidence>
<dbReference type="RefSeq" id="WP_115666740.1">
    <property type="nucleotide sequence ID" value="NZ_LT991978.1"/>
</dbReference>
<protein>
    <recommendedName>
        <fullName evidence="3">DUF2470 domain-containing protein</fullName>
    </recommendedName>
</protein>